<proteinExistence type="predicted"/>
<evidence type="ECO:0000259" key="2">
    <source>
        <dbReference type="Pfam" id="PF07596"/>
    </source>
</evidence>
<dbReference type="PANTHER" id="PTHR30093:SF2">
    <property type="entry name" value="TYPE II SECRETION SYSTEM PROTEIN H"/>
    <property type="match status" value="1"/>
</dbReference>
<name>A0A5M6CXY8_9BACT</name>
<dbReference type="InterPro" id="IPR012902">
    <property type="entry name" value="N_methyl_site"/>
</dbReference>
<dbReference type="Pfam" id="PF07963">
    <property type="entry name" value="N_methyl"/>
    <property type="match status" value="1"/>
</dbReference>
<feature type="transmembrane region" description="Helical" evidence="1">
    <location>
        <begin position="26"/>
        <end position="50"/>
    </location>
</feature>
<evidence type="ECO:0000256" key="1">
    <source>
        <dbReference type="SAM" id="Phobius"/>
    </source>
</evidence>
<sequence>MTHPSIQSFVTRSSLDRRRCKRARHAFTLVELLVVIAIIGVMVGLLLPAVQSAREAARRMSCSNNLKQVGLALHMYHNTYKQMPTASTTAEITEQRPPSWLVKILPFMEQSAAWDRTTFNGTDFASRNDGINRNWETYNGLIVPSFNCPSSPLPQSRFDDASPETVALGAPETLEIQIPNYVGVAGDYNERKSQWNGYAGMSDYNGVIVALDNGNHEPVKFASILDGTSHTLAVGEQSDFVRVRPPGQTEPEFYDQRAGNWFGGAWSGGGGGPNNGPEGYRMNVASTRVGINYSPTNRFLDPYGIGPYWYGRPGNHTIFNSTHGGGAQFLKSDGSVEFISENIRFEIFSLLSNREDRKVIEQF</sequence>
<dbReference type="EMBL" id="VWOX01000015">
    <property type="protein sequence ID" value="KAA5540074.1"/>
    <property type="molecule type" value="Genomic_DNA"/>
</dbReference>
<dbReference type="Gene3D" id="3.30.700.10">
    <property type="entry name" value="Glycoprotein, Type 4 Pilin"/>
    <property type="match status" value="1"/>
</dbReference>
<gene>
    <name evidence="3" type="ORF">FYK55_22460</name>
</gene>
<dbReference type="InterPro" id="IPR011453">
    <property type="entry name" value="DUF1559"/>
</dbReference>
<dbReference type="InterPro" id="IPR045584">
    <property type="entry name" value="Pilin-like"/>
</dbReference>
<protein>
    <submittedName>
        <fullName evidence="3">DUF1559 domain-containing protein</fullName>
    </submittedName>
</protein>
<comment type="caution">
    <text evidence="3">The sequence shown here is derived from an EMBL/GenBank/DDBJ whole genome shotgun (WGS) entry which is preliminary data.</text>
</comment>
<accession>A0A5M6CXY8</accession>
<keyword evidence="1" id="KW-0472">Membrane</keyword>
<dbReference type="AlphaFoldDB" id="A0A5M6CXY8"/>
<dbReference type="PANTHER" id="PTHR30093">
    <property type="entry name" value="GENERAL SECRETION PATHWAY PROTEIN G"/>
    <property type="match status" value="1"/>
</dbReference>
<evidence type="ECO:0000313" key="4">
    <source>
        <dbReference type="Proteomes" id="UP000324479"/>
    </source>
</evidence>
<dbReference type="NCBIfam" id="TIGR02532">
    <property type="entry name" value="IV_pilin_GFxxxE"/>
    <property type="match status" value="1"/>
</dbReference>
<evidence type="ECO:0000313" key="3">
    <source>
        <dbReference type="EMBL" id="KAA5540074.1"/>
    </source>
</evidence>
<keyword evidence="1" id="KW-1133">Transmembrane helix</keyword>
<feature type="domain" description="DUF1559" evidence="2">
    <location>
        <begin position="51"/>
        <end position="344"/>
    </location>
</feature>
<dbReference type="SUPFAM" id="SSF54523">
    <property type="entry name" value="Pili subunits"/>
    <property type="match status" value="1"/>
</dbReference>
<keyword evidence="1" id="KW-0812">Transmembrane</keyword>
<dbReference type="Proteomes" id="UP000324479">
    <property type="component" value="Unassembled WGS sequence"/>
</dbReference>
<organism evidence="3 4">
    <name type="scientific">Roseiconus nitratireducens</name>
    <dbReference type="NCBI Taxonomy" id="2605748"/>
    <lineage>
        <taxon>Bacteria</taxon>
        <taxon>Pseudomonadati</taxon>
        <taxon>Planctomycetota</taxon>
        <taxon>Planctomycetia</taxon>
        <taxon>Pirellulales</taxon>
        <taxon>Pirellulaceae</taxon>
        <taxon>Roseiconus</taxon>
    </lineage>
</organism>
<reference evidence="3 4" key="1">
    <citation type="submission" date="2019-08" db="EMBL/GenBank/DDBJ databases">
        <authorList>
            <person name="Dhanesh K."/>
            <person name="Kumar G."/>
            <person name="Sasikala C."/>
            <person name="Venkata Ramana C."/>
        </authorList>
    </citation>
    <scope>NUCLEOTIDE SEQUENCE [LARGE SCALE GENOMIC DNA]</scope>
    <source>
        <strain evidence="3 4">JC645</strain>
    </source>
</reference>
<keyword evidence="4" id="KW-1185">Reference proteome</keyword>
<dbReference type="Pfam" id="PF07596">
    <property type="entry name" value="SBP_bac_10"/>
    <property type="match status" value="1"/>
</dbReference>